<protein>
    <recommendedName>
        <fullName evidence="1">Methyltransferase type 11 domain-containing protein</fullName>
    </recommendedName>
</protein>
<feature type="domain" description="Methyltransferase type 11" evidence="1">
    <location>
        <begin position="44"/>
        <end position="133"/>
    </location>
</feature>
<sequence>MTGEERLLQIFNEIELFHWWWEGRRFLIRQIFGRYFTDGGLKILDVGCGTGGEISFLEKFGKVWGVDKSKMAVNYCRKKGLNNVKLGEATKLPYPGRKFDSVGLFDVLEHIKNDRLALLEAKRVTRRGGLVIITVPATPFIWSKHDVLQGHYRRYTGTSLAGVAKAAGMKVEEVRYFNILLMPPIAVIRILSRWKMLAGLGEYDSKINFDISKVGWINWLLKVIFKLEIGMGRVLDYPVGVSLVGVFRVV</sequence>
<dbReference type="InterPro" id="IPR013216">
    <property type="entry name" value="Methyltransf_11"/>
</dbReference>
<evidence type="ECO:0000313" key="2">
    <source>
        <dbReference type="EMBL" id="OGD03066.1"/>
    </source>
</evidence>
<dbReference type="InterPro" id="IPR029063">
    <property type="entry name" value="SAM-dependent_MTases_sf"/>
</dbReference>
<dbReference type="AlphaFoldDB" id="A0A1F4ZAY4"/>
<comment type="caution">
    <text evidence="2">The sequence shown here is derived from an EMBL/GenBank/DDBJ whole genome shotgun (WGS) entry which is preliminary data.</text>
</comment>
<dbReference type="STRING" id="1797259.A2989_02050"/>
<proteinExistence type="predicted"/>
<evidence type="ECO:0000313" key="3">
    <source>
        <dbReference type="Proteomes" id="UP000177080"/>
    </source>
</evidence>
<name>A0A1F4ZAY4_9BACT</name>
<evidence type="ECO:0000259" key="1">
    <source>
        <dbReference type="Pfam" id="PF08241"/>
    </source>
</evidence>
<dbReference type="CDD" id="cd02440">
    <property type="entry name" value="AdoMet_MTases"/>
    <property type="match status" value="1"/>
</dbReference>
<dbReference type="PANTHER" id="PTHR43861:SF6">
    <property type="entry name" value="METHYLTRANSFERASE TYPE 11"/>
    <property type="match status" value="1"/>
</dbReference>
<dbReference type="Gene3D" id="3.40.50.150">
    <property type="entry name" value="Vaccinia Virus protein VP39"/>
    <property type="match status" value="1"/>
</dbReference>
<dbReference type="Proteomes" id="UP000177080">
    <property type="component" value="Unassembled WGS sequence"/>
</dbReference>
<dbReference type="EMBL" id="MEXN01000010">
    <property type="protein sequence ID" value="OGD03066.1"/>
    <property type="molecule type" value="Genomic_DNA"/>
</dbReference>
<dbReference type="GO" id="GO:0008757">
    <property type="term" value="F:S-adenosylmethionine-dependent methyltransferase activity"/>
    <property type="evidence" value="ECO:0007669"/>
    <property type="project" value="InterPro"/>
</dbReference>
<accession>A0A1F4ZAY4</accession>
<reference evidence="2 3" key="1">
    <citation type="journal article" date="2016" name="Nat. Commun.">
        <title>Thousands of microbial genomes shed light on interconnected biogeochemical processes in an aquifer system.</title>
        <authorList>
            <person name="Anantharaman K."/>
            <person name="Brown C.T."/>
            <person name="Hug L.A."/>
            <person name="Sharon I."/>
            <person name="Castelle C.J."/>
            <person name="Probst A.J."/>
            <person name="Thomas B.C."/>
            <person name="Singh A."/>
            <person name="Wilkins M.J."/>
            <person name="Karaoz U."/>
            <person name="Brodie E.L."/>
            <person name="Williams K.H."/>
            <person name="Hubbard S.S."/>
            <person name="Banfield J.F."/>
        </authorList>
    </citation>
    <scope>NUCLEOTIDE SEQUENCE [LARGE SCALE GENOMIC DNA]</scope>
</reference>
<dbReference type="PANTHER" id="PTHR43861">
    <property type="entry name" value="TRANS-ACONITATE 2-METHYLTRANSFERASE-RELATED"/>
    <property type="match status" value="1"/>
</dbReference>
<gene>
    <name evidence="2" type="ORF">A2989_02050</name>
</gene>
<dbReference type="SUPFAM" id="SSF53335">
    <property type="entry name" value="S-adenosyl-L-methionine-dependent methyltransferases"/>
    <property type="match status" value="1"/>
</dbReference>
<dbReference type="Pfam" id="PF08241">
    <property type="entry name" value="Methyltransf_11"/>
    <property type="match status" value="1"/>
</dbReference>
<organism evidence="2 3">
    <name type="scientific">Candidatus Amesbacteria bacterium RIFCSPLOWO2_01_FULL_48_25</name>
    <dbReference type="NCBI Taxonomy" id="1797259"/>
    <lineage>
        <taxon>Bacteria</taxon>
        <taxon>Candidatus Amesiibacteriota</taxon>
    </lineage>
</organism>